<evidence type="ECO:0000259" key="7">
    <source>
        <dbReference type="Pfam" id="PF13861"/>
    </source>
</evidence>
<dbReference type="InterPro" id="IPR005648">
    <property type="entry name" value="FlgD"/>
</dbReference>
<reference evidence="8" key="1">
    <citation type="journal article" date="2020" name="mSystems">
        <title>Genome- and Community-Level Interaction Insights into Carbon Utilization and Element Cycling Functions of Hydrothermarchaeota in Hydrothermal Sediment.</title>
        <authorList>
            <person name="Zhou Z."/>
            <person name="Liu Y."/>
            <person name="Xu W."/>
            <person name="Pan J."/>
            <person name="Luo Z.H."/>
            <person name="Li M."/>
        </authorList>
    </citation>
    <scope>NUCLEOTIDE SEQUENCE [LARGE SCALE GENOMIC DNA]</scope>
    <source>
        <strain evidence="8">SpSt-413</strain>
    </source>
</reference>
<name>A0A7C4EJ38_9BACT</name>
<dbReference type="Gene3D" id="2.60.40.4070">
    <property type="match status" value="1"/>
</dbReference>
<comment type="caution">
    <text evidence="8">The sequence shown here is derived from an EMBL/GenBank/DDBJ whole genome shotgun (WGS) entry which is preliminary data.</text>
</comment>
<evidence type="ECO:0000256" key="3">
    <source>
        <dbReference type="ARBA" id="ARBA00022795"/>
    </source>
</evidence>
<proteinExistence type="inferred from homology"/>
<evidence type="ECO:0000259" key="6">
    <source>
        <dbReference type="Pfam" id="PF13860"/>
    </source>
</evidence>
<dbReference type="GO" id="GO:0044781">
    <property type="term" value="P:bacterial-type flagellum organization"/>
    <property type="evidence" value="ECO:0007669"/>
    <property type="project" value="UniProtKB-UniRule"/>
</dbReference>
<dbReference type="Gene3D" id="2.30.30.910">
    <property type="match status" value="1"/>
</dbReference>
<comment type="function">
    <text evidence="4 5">Required for flagellar hook formation. May act as a scaffolding protein.</text>
</comment>
<accession>A0A7C4EJ38</accession>
<keyword evidence="8" id="KW-0282">Flagellum</keyword>
<comment type="similarity">
    <text evidence="1 5">Belongs to the FlgD family.</text>
</comment>
<sequence length="224" mass="23220">MTVDTVSYLNSIASSSSSSTASSSMGKDDFLQILVAQLESQDPFNTVDESEMISQLTQFSSLEQLTNMNDTLTSMVQMLNVQSAMGAVDYIGKSVMASGYTLSKSGSSVSDVSYTLDSDVSALTAKIYDADGTLVRSVDMGAQSAGDHTFEWDGLDADGASVEDGQYSIAFAATDSSGNEVGVSTMISGTVTGVSVESGAVMLTLADGRQVALSDVHSVTNPDA</sequence>
<dbReference type="InterPro" id="IPR025963">
    <property type="entry name" value="FLgD_Tudor"/>
</dbReference>
<evidence type="ECO:0000256" key="4">
    <source>
        <dbReference type="ARBA" id="ARBA00024746"/>
    </source>
</evidence>
<keyword evidence="8" id="KW-0969">Cilium</keyword>
<dbReference type="EMBL" id="DSRP01000502">
    <property type="protein sequence ID" value="HGG92749.1"/>
    <property type="molecule type" value="Genomic_DNA"/>
</dbReference>
<dbReference type="Pfam" id="PF13861">
    <property type="entry name" value="FLgD_tudor"/>
    <property type="match status" value="1"/>
</dbReference>
<organism evidence="8">
    <name type="scientific">Fundidesulfovibrio putealis</name>
    <dbReference type="NCBI Taxonomy" id="270496"/>
    <lineage>
        <taxon>Bacteria</taxon>
        <taxon>Pseudomonadati</taxon>
        <taxon>Thermodesulfobacteriota</taxon>
        <taxon>Desulfovibrionia</taxon>
        <taxon>Desulfovibrionales</taxon>
        <taxon>Desulfovibrionaceae</taxon>
        <taxon>Fundidesulfovibrio</taxon>
    </lineage>
</organism>
<keyword evidence="3 5" id="KW-1005">Bacterial flagellum biogenesis</keyword>
<feature type="domain" description="FlgD Tudor-like" evidence="7">
    <location>
        <begin position="83"/>
        <end position="216"/>
    </location>
</feature>
<evidence type="ECO:0000256" key="1">
    <source>
        <dbReference type="ARBA" id="ARBA00010577"/>
    </source>
</evidence>
<dbReference type="Pfam" id="PF13860">
    <property type="entry name" value="FlgD_ig"/>
    <property type="match status" value="1"/>
</dbReference>
<evidence type="ECO:0000256" key="5">
    <source>
        <dbReference type="RuleBase" id="RU362076"/>
    </source>
</evidence>
<gene>
    <name evidence="8" type="ORF">ENR59_07320</name>
</gene>
<dbReference type="InterPro" id="IPR025965">
    <property type="entry name" value="FlgD/Vpr_Ig-like"/>
</dbReference>
<protein>
    <recommendedName>
        <fullName evidence="2 5">Basal-body rod modification protein FlgD</fullName>
    </recommendedName>
</protein>
<dbReference type="AlphaFoldDB" id="A0A7C4EJ38"/>
<dbReference type="Pfam" id="PF03963">
    <property type="entry name" value="FlgD"/>
    <property type="match status" value="1"/>
</dbReference>
<evidence type="ECO:0000256" key="2">
    <source>
        <dbReference type="ARBA" id="ARBA00016013"/>
    </source>
</evidence>
<evidence type="ECO:0000313" key="8">
    <source>
        <dbReference type="EMBL" id="HGG92749.1"/>
    </source>
</evidence>
<feature type="domain" description="FlgD/Vpr Ig-like" evidence="6">
    <location>
        <begin position="101"/>
        <end position="176"/>
    </location>
</feature>
<keyword evidence="8" id="KW-0966">Cell projection</keyword>